<evidence type="ECO:0000313" key="15">
    <source>
        <dbReference type="Proteomes" id="UP000295096"/>
    </source>
</evidence>
<dbReference type="SUPFAM" id="SSF81324">
    <property type="entry name" value="Voltage-gated potassium channels"/>
    <property type="match status" value="1"/>
</dbReference>
<evidence type="ECO:0000256" key="11">
    <source>
        <dbReference type="ARBA" id="ARBA00023303"/>
    </source>
</evidence>
<keyword evidence="6" id="KW-0851">Voltage-gated channel</keyword>
<keyword evidence="3" id="KW-0633">Potassium transport</keyword>
<dbReference type="InterPro" id="IPR003938">
    <property type="entry name" value="K_chnl_volt-dep_EAG/ELK/ERG"/>
</dbReference>
<evidence type="ECO:0000256" key="7">
    <source>
        <dbReference type="ARBA" id="ARBA00022958"/>
    </source>
</evidence>
<proteinExistence type="predicted"/>
<dbReference type="PANTHER" id="PTHR11537:SF254">
    <property type="entry name" value="POTASSIUM VOLTAGE-GATED CHANNEL PROTEIN SHAB"/>
    <property type="match status" value="1"/>
</dbReference>
<evidence type="ECO:0000256" key="2">
    <source>
        <dbReference type="ARBA" id="ARBA00022448"/>
    </source>
</evidence>
<feature type="transmembrane region" description="Helical" evidence="12">
    <location>
        <begin position="75"/>
        <end position="99"/>
    </location>
</feature>
<evidence type="ECO:0000256" key="12">
    <source>
        <dbReference type="SAM" id="Phobius"/>
    </source>
</evidence>
<dbReference type="EMBL" id="SMSJ01000013">
    <property type="protein sequence ID" value="TDH62283.1"/>
    <property type="molecule type" value="Genomic_DNA"/>
</dbReference>
<keyword evidence="8 12" id="KW-1133">Transmembrane helix</keyword>
<dbReference type="InterPro" id="IPR027359">
    <property type="entry name" value="Volt_channel_dom_sf"/>
</dbReference>
<dbReference type="Proteomes" id="UP000295096">
    <property type="component" value="Unassembled WGS sequence"/>
</dbReference>
<keyword evidence="7" id="KW-0630">Potassium</keyword>
<dbReference type="InterPro" id="IPR028325">
    <property type="entry name" value="VG_K_chnl"/>
</dbReference>
<evidence type="ECO:0000256" key="8">
    <source>
        <dbReference type="ARBA" id="ARBA00022989"/>
    </source>
</evidence>
<evidence type="ECO:0000256" key="4">
    <source>
        <dbReference type="ARBA" id="ARBA00022692"/>
    </source>
</evidence>
<dbReference type="PRINTS" id="PR01463">
    <property type="entry name" value="EAGCHANLFMLY"/>
</dbReference>
<feature type="transmembrane region" description="Helical" evidence="12">
    <location>
        <begin position="130"/>
        <end position="149"/>
    </location>
</feature>
<dbReference type="AlphaFoldDB" id="A0A4R5QH60"/>
<evidence type="ECO:0000256" key="1">
    <source>
        <dbReference type="ARBA" id="ARBA00004141"/>
    </source>
</evidence>
<keyword evidence="10 12" id="KW-0472">Membrane</keyword>
<dbReference type="OrthoDB" id="9799090at2"/>
<evidence type="ECO:0000256" key="3">
    <source>
        <dbReference type="ARBA" id="ARBA00022538"/>
    </source>
</evidence>
<accession>A0A4R5QH60</accession>
<sequence>MRHLYEAGTPPAKRFRYALLGLDILSIAWIVIASFLPPSSLVLTLDVLLGLVLASEFGMRIAASGVPLRSLVNPFNLADLVAILSLLLAPLLQGAMAFLRVLRTLRLLHSVKLITTLRSDLPFFRRNEEATLAAAQLLVFLFVMSGVVFETQHRANHGIGNYADALYFTVTTLTTTGFGDVTLPGTTGRLLSVVIMLAGVTLFLRLAQALFRPTKVRYPCPACGLERHEPDAVHCKACGQLINIPDEGNA</sequence>
<reference evidence="14 15" key="1">
    <citation type="journal article" date="2016" name="J. Microbiol.">
        <title>Dankookia rubra gen. nov., sp. nov., an alphaproteobacterium isolated from sediment of a shallow stream.</title>
        <authorList>
            <person name="Kim W.H."/>
            <person name="Kim D.H."/>
            <person name="Kang K."/>
            <person name="Ahn T.Y."/>
        </authorList>
    </citation>
    <scope>NUCLEOTIDE SEQUENCE [LARGE SCALE GENOMIC DNA]</scope>
    <source>
        <strain evidence="14 15">JCM30602</strain>
    </source>
</reference>
<dbReference type="GO" id="GO:0001508">
    <property type="term" value="P:action potential"/>
    <property type="evidence" value="ECO:0007669"/>
    <property type="project" value="TreeGrafter"/>
</dbReference>
<evidence type="ECO:0000256" key="6">
    <source>
        <dbReference type="ARBA" id="ARBA00022882"/>
    </source>
</evidence>
<feature type="transmembrane region" description="Helical" evidence="12">
    <location>
        <begin position="190"/>
        <end position="207"/>
    </location>
</feature>
<name>A0A4R5QH60_9PROT</name>
<keyword evidence="9" id="KW-0406">Ion transport</keyword>
<keyword evidence="15" id="KW-1185">Reference proteome</keyword>
<dbReference type="Gene3D" id="1.20.120.350">
    <property type="entry name" value="Voltage-gated potassium channels. Chain C"/>
    <property type="match status" value="1"/>
</dbReference>
<keyword evidence="4 12" id="KW-0812">Transmembrane</keyword>
<evidence type="ECO:0000256" key="10">
    <source>
        <dbReference type="ARBA" id="ARBA00023136"/>
    </source>
</evidence>
<evidence type="ECO:0000256" key="5">
    <source>
        <dbReference type="ARBA" id="ARBA00022826"/>
    </source>
</evidence>
<comment type="subcellular location">
    <subcellularLocation>
        <location evidence="1">Membrane</location>
        <topology evidence="1">Multi-pass membrane protein</topology>
    </subcellularLocation>
</comment>
<gene>
    <name evidence="14" type="ORF">E2C06_12480</name>
</gene>
<dbReference type="GO" id="GO:0008076">
    <property type="term" value="C:voltage-gated potassium channel complex"/>
    <property type="evidence" value="ECO:0007669"/>
    <property type="project" value="InterPro"/>
</dbReference>
<keyword evidence="5" id="KW-0631">Potassium channel</keyword>
<keyword evidence="11 14" id="KW-0407">Ion channel</keyword>
<evidence type="ECO:0000259" key="13">
    <source>
        <dbReference type="Pfam" id="PF00520"/>
    </source>
</evidence>
<comment type="caution">
    <text evidence="14">The sequence shown here is derived from an EMBL/GenBank/DDBJ whole genome shotgun (WGS) entry which is preliminary data.</text>
</comment>
<keyword evidence="2" id="KW-0813">Transport</keyword>
<evidence type="ECO:0000256" key="9">
    <source>
        <dbReference type="ARBA" id="ARBA00023065"/>
    </source>
</evidence>
<protein>
    <submittedName>
        <fullName evidence="14">Two pore domain potassium channel family protein</fullName>
    </submittedName>
</protein>
<dbReference type="Gene3D" id="1.10.287.70">
    <property type="match status" value="1"/>
</dbReference>
<dbReference type="PANTHER" id="PTHR11537">
    <property type="entry name" value="VOLTAGE-GATED POTASSIUM CHANNEL"/>
    <property type="match status" value="1"/>
</dbReference>
<organism evidence="14 15">
    <name type="scientific">Dankookia rubra</name>
    <dbReference type="NCBI Taxonomy" id="1442381"/>
    <lineage>
        <taxon>Bacteria</taxon>
        <taxon>Pseudomonadati</taxon>
        <taxon>Pseudomonadota</taxon>
        <taxon>Alphaproteobacteria</taxon>
        <taxon>Acetobacterales</taxon>
        <taxon>Roseomonadaceae</taxon>
        <taxon>Dankookia</taxon>
    </lineage>
</organism>
<feature type="domain" description="Ion transport" evidence="13">
    <location>
        <begin position="24"/>
        <end position="203"/>
    </location>
</feature>
<evidence type="ECO:0000313" key="14">
    <source>
        <dbReference type="EMBL" id="TDH62283.1"/>
    </source>
</evidence>
<dbReference type="GO" id="GO:0005249">
    <property type="term" value="F:voltage-gated potassium channel activity"/>
    <property type="evidence" value="ECO:0007669"/>
    <property type="project" value="InterPro"/>
</dbReference>
<dbReference type="Pfam" id="PF00520">
    <property type="entry name" value="Ion_trans"/>
    <property type="match status" value="1"/>
</dbReference>
<feature type="transmembrane region" description="Helical" evidence="12">
    <location>
        <begin position="17"/>
        <end position="36"/>
    </location>
</feature>
<dbReference type="InterPro" id="IPR005821">
    <property type="entry name" value="Ion_trans_dom"/>
</dbReference>